<evidence type="ECO:0000313" key="3">
    <source>
        <dbReference type="Proteomes" id="UP001159427"/>
    </source>
</evidence>
<reference evidence="2 3" key="1">
    <citation type="submission" date="2022-05" db="EMBL/GenBank/DDBJ databases">
        <authorList>
            <consortium name="Genoscope - CEA"/>
            <person name="William W."/>
        </authorList>
    </citation>
    <scope>NUCLEOTIDE SEQUENCE [LARGE SCALE GENOMIC DNA]</scope>
</reference>
<gene>
    <name evidence="2" type="ORF">PEVE_00000935</name>
</gene>
<feature type="compositionally biased region" description="Basic residues" evidence="1">
    <location>
        <begin position="114"/>
        <end position="124"/>
    </location>
</feature>
<feature type="compositionally biased region" description="Basic and acidic residues" evidence="1">
    <location>
        <begin position="102"/>
        <end position="112"/>
    </location>
</feature>
<proteinExistence type="predicted"/>
<organism evidence="2 3">
    <name type="scientific">Porites evermanni</name>
    <dbReference type="NCBI Taxonomy" id="104178"/>
    <lineage>
        <taxon>Eukaryota</taxon>
        <taxon>Metazoa</taxon>
        <taxon>Cnidaria</taxon>
        <taxon>Anthozoa</taxon>
        <taxon>Hexacorallia</taxon>
        <taxon>Scleractinia</taxon>
        <taxon>Fungiina</taxon>
        <taxon>Poritidae</taxon>
        <taxon>Porites</taxon>
    </lineage>
</organism>
<dbReference type="Proteomes" id="UP001159427">
    <property type="component" value="Unassembled WGS sequence"/>
</dbReference>
<protein>
    <submittedName>
        <fullName evidence="2">Uncharacterized protein</fullName>
    </submittedName>
</protein>
<feature type="compositionally biased region" description="Acidic residues" evidence="1">
    <location>
        <begin position="86"/>
        <end position="101"/>
    </location>
</feature>
<name>A0ABN8PXI9_9CNID</name>
<dbReference type="EMBL" id="CALNXI010001045">
    <property type="protein sequence ID" value="CAH3152944.1"/>
    <property type="molecule type" value="Genomic_DNA"/>
</dbReference>
<accession>A0ABN8PXI9</accession>
<feature type="region of interest" description="Disordered" evidence="1">
    <location>
        <begin position="73"/>
        <end position="124"/>
    </location>
</feature>
<comment type="caution">
    <text evidence="2">The sequence shown here is derived from an EMBL/GenBank/DDBJ whole genome shotgun (WGS) entry which is preliminary data.</text>
</comment>
<sequence>MLEELQGLDEERCDHLVTKNWLEQSEEDPLVYNEGNFDDQNSPKCIMDRVSVDREAEQFILRRNEERRLKNLANGLLDNKSHDSDGESQEEESLAELEDEEPSSRTRFEAGRSRSGRRVTRYLL</sequence>
<evidence type="ECO:0000256" key="1">
    <source>
        <dbReference type="SAM" id="MobiDB-lite"/>
    </source>
</evidence>
<keyword evidence="3" id="KW-1185">Reference proteome</keyword>
<evidence type="ECO:0000313" key="2">
    <source>
        <dbReference type="EMBL" id="CAH3152944.1"/>
    </source>
</evidence>